<keyword evidence="2" id="KW-0472">Membrane</keyword>
<feature type="region of interest" description="Disordered" evidence="1">
    <location>
        <begin position="72"/>
        <end position="97"/>
    </location>
</feature>
<evidence type="ECO:0000256" key="2">
    <source>
        <dbReference type="SAM" id="Phobius"/>
    </source>
</evidence>
<keyword evidence="2" id="KW-1133">Transmembrane helix</keyword>
<feature type="transmembrane region" description="Helical" evidence="2">
    <location>
        <begin position="38"/>
        <end position="59"/>
    </location>
</feature>
<dbReference type="Proteomes" id="UP000249061">
    <property type="component" value="Unassembled WGS sequence"/>
</dbReference>
<keyword evidence="2" id="KW-0812">Transmembrane</keyword>
<dbReference type="AlphaFoldDB" id="A0A2W5UJZ6"/>
<dbReference type="EMBL" id="QFQP01000021">
    <property type="protein sequence ID" value="PZR09378.1"/>
    <property type="molecule type" value="Genomic_DNA"/>
</dbReference>
<evidence type="ECO:0000313" key="4">
    <source>
        <dbReference type="Proteomes" id="UP000249061"/>
    </source>
</evidence>
<evidence type="ECO:0000256" key="1">
    <source>
        <dbReference type="SAM" id="MobiDB-lite"/>
    </source>
</evidence>
<comment type="caution">
    <text evidence="3">The sequence shown here is derived from an EMBL/GenBank/DDBJ whole genome shotgun (WGS) entry which is preliminary data.</text>
</comment>
<evidence type="ECO:0000313" key="3">
    <source>
        <dbReference type="EMBL" id="PZR09378.1"/>
    </source>
</evidence>
<sequence>MNRFKISMPKLPALTIAGVLCGMGLERRRSAGTRVATGLGFVTLGAALGAGAVLARALMLGRARQNATLAAASEANSSAHPAFTGRDQRPATQRAVS</sequence>
<proteinExistence type="predicted"/>
<accession>A0A2W5UJZ6</accession>
<organism evidence="3 4">
    <name type="scientific">Archangium gephyra</name>
    <dbReference type="NCBI Taxonomy" id="48"/>
    <lineage>
        <taxon>Bacteria</taxon>
        <taxon>Pseudomonadati</taxon>
        <taxon>Myxococcota</taxon>
        <taxon>Myxococcia</taxon>
        <taxon>Myxococcales</taxon>
        <taxon>Cystobacterineae</taxon>
        <taxon>Archangiaceae</taxon>
        <taxon>Archangium</taxon>
    </lineage>
</organism>
<name>A0A2W5UJZ6_9BACT</name>
<gene>
    <name evidence="3" type="ORF">DI536_22625</name>
</gene>
<protein>
    <submittedName>
        <fullName evidence="3">Uncharacterized protein</fullName>
    </submittedName>
</protein>
<reference evidence="3 4" key="1">
    <citation type="submission" date="2017-08" db="EMBL/GenBank/DDBJ databases">
        <title>Infants hospitalized years apart are colonized by the same room-sourced microbial strains.</title>
        <authorList>
            <person name="Brooks B."/>
            <person name="Olm M.R."/>
            <person name="Firek B.A."/>
            <person name="Baker R."/>
            <person name="Thomas B.C."/>
            <person name="Morowitz M.J."/>
            <person name="Banfield J.F."/>
        </authorList>
    </citation>
    <scope>NUCLEOTIDE SEQUENCE [LARGE SCALE GENOMIC DNA]</scope>
    <source>
        <strain evidence="3">S2_003_000_R2_14</strain>
    </source>
</reference>